<evidence type="ECO:0008006" key="4">
    <source>
        <dbReference type="Google" id="ProtNLM"/>
    </source>
</evidence>
<name>A0A069B2B5_CLODI</name>
<dbReference type="EMBL" id="LK932330">
    <property type="protein sequence ID" value="CDS82900.1"/>
    <property type="molecule type" value="Genomic_DNA"/>
</dbReference>
<evidence type="ECO:0000313" key="2">
    <source>
        <dbReference type="EMBL" id="CDS82900.1"/>
    </source>
</evidence>
<evidence type="ECO:0000313" key="1">
    <source>
        <dbReference type="EMBL" id="CDS82748.1"/>
    </source>
</evidence>
<protein>
    <recommendedName>
        <fullName evidence="4">Tail fiber protein</fullName>
    </recommendedName>
</protein>
<organism evidence="3">
    <name type="scientific">Clostridioides difficile</name>
    <name type="common">Peptoclostridium difficile</name>
    <dbReference type="NCBI Taxonomy" id="1496"/>
    <lineage>
        <taxon>Bacteria</taxon>
        <taxon>Bacillati</taxon>
        <taxon>Bacillota</taxon>
        <taxon>Clostridia</taxon>
        <taxon>Peptostreptococcales</taxon>
        <taxon>Peptostreptococcaceae</taxon>
        <taxon>Clostridioides</taxon>
    </lineage>
</organism>
<sequence length="210" mass="23418">MTEKLTDNASLRELMTTLQGVQTDFQNSKSNITTVLGSPFLNTDKLDITKTKIETLKSVLVNNLIYKGVSASTQSSFTDLINAINFIVQSILIVKCKDTERVEEVNNPYIIYNDKPNIKGCLRIKGTLMVYKNWATFASSRLEIIYGEKKEYIYLSCDATASGRSMNFEKDIIVNNDTQLKIQVLLTDVGTGNSSTAKAYTSVSDVTLLR</sequence>
<dbReference type="EMBL" id="LK933541">
    <property type="protein sequence ID" value="CDT82727.1"/>
    <property type="molecule type" value="Genomic_DNA"/>
</dbReference>
<proteinExistence type="predicted"/>
<dbReference type="EMBL" id="LK932448">
    <property type="protein sequence ID" value="CDS82748.1"/>
    <property type="molecule type" value="Genomic_DNA"/>
</dbReference>
<gene>
    <name evidence="3" type="ORF">BN1095_960034</name>
    <name evidence="1" type="ORF">BN1096_1040002</name>
    <name evidence="2" type="ORF">BN1097_1240002</name>
</gene>
<reference evidence="3" key="1">
    <citation type="submission" date="2014-07" db="EMBL/GenBank/DDBJ databases">
        <authorList>
            <person name="Monot Marc"/>
        </authorList>
    </citation>
    <scope>NUCLEOTIDE SEQUENCE</scope>
    <source>
        <strain evidence="3">7032989</strain>
        <strain evidence="2">7032994</strain>
    </source>
</reference>
<accession>A0A069B2B5</accession>
<evidence type="ECO:0000313" key="3">
    <source>
        <dbReference type="EMBL" id="CDT82727.1"/>
    </source>
</evidence>
<dbReference type="AlphaFoldDB" id="A0A069B2B5"/>
<dbReference type="RefSeq" id="WP_015984858.1">
    <property type="nucleotide sequence ID" value="NZ_BBYB01000069.1"/>
</dbReference>